<comment type="caution">
    <text evidence="1">The sequence shown here is derived from an EMBL/GenBank/DDBJ whole genome shotgun (WGS) entry which is preliminary data.</text>
</comment>
<dbReference type="Proteomes" id="UP000675409">
    <property type="component" value="Unassembled WGS sequence"/>
</dbReference>
<organism evidence="1 2">
    <name type="scientific">Myceligenerans indicum</name>
    <dbReference type="NCBI Taxonomy" id="2593663"/>
    <lineage>
        <taxon>Bacteria</taxon>
        <taxon>Bacillati</taxon>
        <taxon>Actinomycetota</taxon>
        <taxon>Actinomycetes</taxon>
        <taxon>Micrococcales</taxon>
        <taxon>Promicromonosporaceae</taxon>
        <taxon>Myceligenerans</taxon>
    </lineage>
</organism>
<protein>
    <submittedName>
        <fullName evidence="1">Uncharacterized protein</fullName>
    </submittedName>
</protein>
<dbReference type="RefSeq" id="WP_201848071.1">
    <property type="nucleotide sequence ID" value="NZ_JABBYC010000024.1"/>
</dbReference>
<evidence type="ECO:0000313" key="1">
    <source>
        <dbReference type="EMBL" id="MBL0887236.1"/>
    </source>
</evidence>
<name>A0ABS1LLZ1_9MICO</name>
<dbReference type="EMBL" id="JABBYC010000024">
    <property type="protein sequence ID" value="MBL0887236.1"/>
    <property type="molecule type" value="Genomic_DNA"/>
</dbReference>
<accession>A0ABS1LLZ1</accession>
<sequence>MHALTNKELVFRALDQLHRAILPMVEGRLNDGVAHGPSAGTQGSRDDVQYLLSLLVDDGDTGQEHDAEVRRLAAEVMELTRTAHFQRAMPLVDATDIFEAIGRLLHLTEASAHAMAVGELHMQLHVPWRSSHGGDGAYGGGDGHHGVDHGGFLMGGADGGDGG</sequence>
<gene>
    <name evidence="1" type="ORF">HGK34_13275</name>
</gene>
<evidence type="ECO:0000313" key="2">
    <source>
        <dbReference type="Proteomes" id="UP000675409"/>
    </source>
</evidence>
<proteinExistence type="predicted"/>
<reference evidence="1 2" key="1">
    <citation type="journal article" date="2021" name="Arch. Microbiol.">
        <title>Myceligenerans indicum sp. nov., an actinobacterium isolated from mangrove sediment of Sundarbans, India.</title>
        <authorList>
            <person name="Asha K."/>
            <person name="Bhadury P."/>
        </authorList>
    </citation>
    <scope>NUCLEOTIDE SEQUENCE [LARGE SCALE GENOMIC DNA]</scope>
    <source>
        <strain evidence="1 2">I2</strain>
    </source>
</reference>
<keyword evidence="2" id="KW-1185">Reference proteome</keyword>